<dbReference type="Pfam" id="PF00005">
    <property type="entry name" value="ABC_tran"/>
    <property type="match status" value="1"/>
</dbReference>
<dbReference type="InterPro" id="IPR050166">
    <property type="entry name" value="ABC_transporter_ATP-bind"/>
</dbReference>
<dbReference type="InterPro" id="IPR003439">
    <property type="entry name" value="ABC_transporter-like_ATP-bd"/>
</dbReference>
<dbReference type="SMART" id="SM00382">
    <property type="entry name" value="AAA"/>
    <property type="match status" value="1"/>
</dbReference>
<sequence length="269" mass="29793">MLEEQTESGQQLISVDQVTLDYGGKGGTSPAIKDVSLDIYPGEFVCVMGPSGCGKSTLLKILAGFIKPTSGSAQLNGQLIDGIDSQRGVVFQNATLYDWYSVRKNVAFGPNMKHVAKKIIDADVKKYLAEVKLTGFADKKVFELSGGMKQRVAIASALINKPEILLMDEPFGALDALTKTQMQNLIRRIWFRSQNTIFFITHDVDEALLLGSRVVVMSKHPGRVIADFPVNFTETILNSQTDSTRYSKSFLQRRKYILNLISQDEEASF</sequence>
<dbReference type="InterPro" id="IPR017871">
    <property type="entry name" value="ABC_transporter-like_CS"/>
</dbReference>
<proteinExistence type="predicted"/>
<feature type="domain" description="ABC transporter" evidence="4">
    <location>
        <begin position="13"/>
        <end position="244"/>
    </location>
</feature>
<evidence type="ECO:0000313" key="6">
    <source>
        <dbReference type="Proteomes" id="UP000465035"/>
    </source>
</evidence>
<evidence type="ECO:0000313" key="5">
    <source>
        <dbReference type="EMBL" id="QHB51519.1"/>
    </source>
</evidence>
<dbReference type="PANTHER" id="PTHR42788:SF13">
    <property type="entry name" value="ALIPHATIC SULFONATES IMPORT ATP-BINDING PROTEIN SSUB"/>
    <property type="match status" value="1"/>
</dbReference>
<dbReference type="AlphaFoldDB" id="A0A6P1E4M8"/>
<gene>
    <name evidence="5" type="ORF">GQR93_04455</name>
</gene>
<dbReference type="CDD" id="cd03293">
    <property type="entry name" value="ABC_NrtD_SsuB_transporters"/>
    <property type="match status" value="1"/>
</dbReference>
<dbReference type="GO" id="GO:0016887">
    <property type="term" value="F:ATP hydrolysis activity"/>
    <property type="evidence" value="ECO:0007669"/>
    <property type="project" value="InterPro"/>
</dbReference>
<dbReference type="PROSITE" id="PS00211">
    <property type="entry name" value="ABC_TRANSPORTER_1"/>
    <property type="match status" value="1"/>
</dbReference>
<protein>
    <submittedName>
        <fullName evidence="5">ATP-binding cassette domain-containing protein</fullName>
    </submittedName>
</protein>
<dbReference type="InterPro" id="IPR003593">
    <property type="entry name" value="AAA+_ATPase"/>
</dbReference>
<keyword evidence="1" id="KW-0813">Transport</keyword>
<keyword evidence="2" id="KW-0547">Nucleotide-binding</keyword>
<dbReference type="SUPFAM" id="SSF52540">
    <property type="entry name" value="P-loop containing nucleoside triphosphate hydrolases"/>
    <property type="match status" value="1"/>
</dbReference>
<dbReference type="GeneID" id="69057604"/>
<keyword evidence="3 5" id="KW-0067">ATP-binding</keyword>
<accession>A0A6P1E4M8</accession>
<dbReference type="PANTHER" id="PTHR42788">
    <property type="entry name" value="TAURINE IMPORT ATP-BINDING PROTEIN-RELATED"/>
    <property type="match status" value="1"/>
</dbReference>
<dbReference type="PROSITE" id="PS50893">
    <property type="entry name" value="ABC_TRANSPORTER_2"/>
    <property type="match status" value="1"/>
</dbReference>
<organism evidence="5 6">
    <name type="scientific">Lentilactobacillus hilgardii</name>
    <name type="common">Lactobacillus hilgardii</name>
    <dbReference type="NCBI Taxonomy" id="1588"/>
    <lineage>
        <taxon>Bacteria</taxon>
        <taxon>Bacillati</taxon>
        <taxon>Bacillota</taxon>
        <taxon>Bacilli</taxon>
        <taxon>Lactobacillales</taxon>
        <taxon>Lactobacillaceae</taxon>
        <taxon>Lentilactobacillus</taxon>
    </lineage>
</organism>
<dbReference type="InterPro" id="IPR027417">
    <property type="entry name" value="P-loop_NTPase"/>
</dbReference>
<dbReference type="GO" id="GO:0005524">
    <property type="term" value="F:ATP binding"/>
    <property type="evidence" value="ECO:0007669"/>
    <property type="project" value="UniProtKB-KW"/>
</dbReference>
<evidence type="ECO:0000259" key="4">
    <source>
        <dbReference type="PROSITE" id="PS50893"/>
    </source>
</evidence>
<dbReference type="Proteomes" id="UP000465035">
    <property type="component" value="Chromosome"/>
</dbReference>
<evidence type="ECO:0000256" key="3">
    <source>
        <dbReference type="ARBA" id="ARBA00022840"/>
    </source>
</evidence>
<name>A0A6P1E4M8_LENHI</name>
<reference evidence="5 6" key="1">
    <citation type="submission" date="2019-12" db="EMBL/GenBank/DDBJ databases">
        <title>Lactobacillus hilgardii FLUB.</title>
        <authorList>
            <person name="Gustaw K."/>
        </authorList>
    </citation>
    <scope>NUCLEOTIDE SEQUENCE [LARGE SCALE GENOMIC DNA]</scope>
    <source>
        <strain evidence="5 6">FLUB</strain>
    </source>
</reference>
<evidence type="ECO:0000256" key="1">
    <source>
        <dbReference type="ARBA" id="ARBA00022448"/>
    </source>
</evidence>
<dbReference type="SMR" id="A0A6P1E4M8"/>
<evidence type="ECO:0000256" key="2">
    <source>
        <dbReference type="ARBA" id="ARBA00022741"/>
    </source>
</evidence>
<dbReference type="Gene3D" id="3.40.50.300">
    <property type="entry name" value="P-loop containing nucleotide triphosphate hydrolases"/>
    <property type="match status" value="1"/>
</dbReference>
<dbReference type="RefSeq" id="WP_035444383.1">
    <property type="nucleotide sequence ID" value="NZ_CABKOL010000106.1"/>
</dbReference>
<dbReference type="EMBL" id="CP047121">
    <property type="protein sequence ID" value="QHB51519.1"/>
    <property type="molecule type" value="Genomic_DNA"/>
</dbReference>